<keyword evidence="1" id="KW-0812">Transmembrane</keyword>
<proteinExistence type="predicted"/>
<name>A0ABS7ACC8_9PROT</name>
<keyword evidence="3" id="KW-1185">Reference proteome</keyword>
<comment type="caution">
    <text evidence="2">The sequence shown here is derived from an EMBL/GenBank/DDBJ whole genome shotgun (WGS) entry which is preliminary data.</text>
</comment>
<protein>
    <submittedName>
        <fullName evidence="2">Uncharacterized protein</fullName>
    </submittedName>
</protein>
<dbReference type="Proteomes" id="UP001196565">
    <property type="component" value="Unassembled WGS sequence"/>
</dbReference>
<evidence type="ECO:0000313" key="2">
    <source>
        <dbReference type="EMBL" id="MBW6399958.1"/>
    </source>
</evidence>
<feature type="transmembrane region" description="Helical" evidence="1">
    <location>
        <begin position="12"/>
        <end position="31"/>
    </location>
</feature>
<keyword evidence="1" id="KW-0472">Membrane</keyword>
<keyword evidence="1" id="KW-1133">Transmembrane helix</keyword>
<accession>A0ABS7ACC8</accession>
<reference evidence="2 3" key="1">
    <citation type="submission" date="2021-07" db="EMBL/GenBank/DDBJ databases">
        <authorList>
            <person name="So Y."/>
        </authorList>
    </citation>
    <scope>NUCLEOTIDE SEQUENCE [LARGE SCALE GENOMIC DNA]</scope>
    <source>
        <strain evidence="2 3">HJA6</strain>
    </source>
</reference>
<evidence type="ECO:0000256" key="1">
    <source>
        <dbReference type="SAM" id="Phobius"/>
    </source>
</evidence>
<organism evidence="2 3">
    <name type="scientific">Roseomonas alba</name>
    <dbReference type="NCBI Taxonomy" id="2846776"/>
    <lineage>
        <taxon>Bacteria</taxon>
        <taxon>Pseudomonadati</taxon>
        <taxon>Pseudomonadota</taxon>
        <taxon>Alphaproteobacteria</taxon>
        <taxon>Acetobacterales</taxon>
        <taxon>Roseomonadaceae</taxon>
        <taxon>Roseomonas</taxon>
    </lineage>
</organism>
<dbReference type="RefSeq" id="WP_219764543.1">
    <property type="nucleotide sequence ID" value="NZ_JAHYBZ010000006.1"/>
</dbReference>
<sequence>MTRRPRPPRVTLTACVGGALFATGMIGWLWGADLVGPRDMLRALAIMAQAVRP</sequence>
<evidence type="ECO:0000313" key="3">
    <source>
        <dbReference type="Proteomes" id="UP001196565"/>
    </source>
</evidence>
<dbReference type="EMBL" id="JAHYBZ010000006">
    <property type="protein sequence ID" value="MBW6399958.1"/>
    <property type="molecule type" value="Genomic_DNA"/>
</dbReference>
<gene>
    <name evidence="2" type="ORF">KPL78_19010</name>
</gene>